<reference evidence="1 2" key="1">
    <citation type="submission" date="2013-11" db="EMBL/GenBank/DDBJ databases">
        <title>Genome sequencing of Streptococcus mitis strains.</title>
        <authorList>
            <person name="Ikryannikova L.N."/>
            <person name="Ilina E.N."/>
            <person name="Kostryukova E.S."/>
            <person name="Karpova I.Y."/>
            <person name="Semashko T.A."/>
            <person name="Larin A.K."/>
            <person name="Ischenko D.S."/>
            <person name="Savinova T.A."/>
            <person name="Dubovickaya V.A."/>
            <person name="Sidorenko S.V."/>
            <person name="Govorun V.M."/>
        </authorList>
    </citation>
    <scope>NUCLEOTIDE SEQUENCE [LARGE SCALE GENOMIC DNA]</scope>
    <source>
        <strain evidence="1 2">21/39</strain>
    </source>
</reference>
<dbReference type="InterPro" id="IPR018742">
    <property type="entry name" value="DUF2290"/>
</dbReference>
<proteinExistence type="predicted"/>
<name>V8I5H4_STRMT</name>
<accession>V8I5H4</accession>
<sequence>MSNKRPKKQKMFPKEVEEHFEQMVNTIKILELSGLVKLYIPPEKTSSFDNSKQQYKYQICWKNDAPGVNEKNFLSLQAYSIVASQRSFQIVLFDNSIVRCAMSFDSEGFLISQNFAYLPCPIECFSNEDMEIDEIIDSIEVGLLYTDTLLMRTTVRFDYDSTNDNENHPASHVHLQSPGTRVLTNGPMCFNKFIKHIIEVFYPASYFLKKSILKKEQYELLKRLEFIEVKKESSSVKKYQLSSKYIL</sequence>
<dbReference type="RefSeq" id="WP_023944074.1">
    <property type="nucleotide sequence ID" value="NZ_AYRR01000006.1"/>
</dbReference>
<protein>
    <recommendedName>
        <fullName evidence="3">DUF2290 domain-containing protein</fullName>
    </recommendedName>
</protein>
<dbReference type="EMBL" id="AYRR01000006">
    <property type="protein sequence ID" value="ETD96299.1"/>
    <property type="molecule type" value="Genomic_DNA"/>
</dbReference>
<evidence type="ECO:0008006" key="3">
    <source>
        <dbReference type="Google" id="ProtNLM"/>
    </source>
</evidence>
<comment type="caution">
    <text evidence="1">The sequence shown here is derived from an EMBL/GenBank/DDBJ whole genome shotgun (WGS) entry which is preliminary data.</text>
</comment>
<dbReference type="Pfam" id="PF10053">
    <property type="entry name" value="DUF2290"/>
    <property type="match status" value="1"/>
</dbReference>
<gene>
    <name evidence="1" type="ORF">U757_05790</name>
</gene>
<dbReference type="AlphaFoldDB" id="V8I5H4"/>
<evidence type="ECO:0000313" key="2">
    <source>
        <dbReference type="Proteomes" id="UP000018717"/>
    </source>
</evidence>
<dbReference type="PATRIC" id="fig|1415765.3.peg.1116"/>
<organism evidence="1 2">
    <name type="scientific">Streptococcus mitis 21/39</name>
    <dbReference type="NCBI Taxonomy" id="1415765"/>
    <lineage>
        <taxon>Bacteria</taxon>
        <taxon>Bacillati</taxon>
        <taxon>Bacillota</taxon>
        <taxon>Bacilli</taxon>
        <taxon>Lactobacillales</taxon>
        <taxon>Streptococcaceae</taxon>
        <taxon>Streptococcus</taxon>
        <taxon>Streptococcus mitis group</taxon>
    </lineage>
</organism>
<dbReference type="Proteomes" id="UP000018717">
    <property type="component" value="Unassembled WGS sequence"/>
</dbReference>
<evidence type="ECO:0000313" key="1">
    <source>
        <dbReference type="EMBL" id="ETD96299.1"/>
    </source>
</evidence>